<keyword evidence="5 6" id="KW-0472">Membrane</keyword>
<dbReference type="PANTHER" id="PTHR30250:SF11">
    <property type="entry name" value="O-ANTIGEN TRANSPORTER-RELATED"/>
    <property type="match status" value="1"/>
</dbReference>
<feature type="transmembrane region" description="Helical" evidence="6">
    <location>
        <begin position="12"/>
        <end position="31"/>
    </location>
</feature>
<dbReference type="EMBL" id="WOEY01000130">
    <property type="protein sequence ID" value="NPT46124.1"/>
    <property type="molecule type" value="Genomic_DNA"/>
</dbReference>
<reference evidence="7 8" key="1">
    <citation type="submission" date="2019-11" db="EMBL/GenBank/DDBJ databases">
        <title>Metabolism of dissolved organic matter in forest soils.</title>
        <authorList>
            <person name="Cyle K.T."/>
            <person name="Wilhelm R.C."/>
            <person name="Martinez C.E."/>
        </authorList>
    </citation>
    <scope>NUCLEOTIDE SEQUENCE [LARGE SCALE GENOMIC DNA]</scope>
    <source>
        <strain evidence="7 8">1N</strain>
    </source>
</reference>
<feature type="transmembrane region" description="Helical" evidence="6">
    <location>
        <begin position="169"/>
        <end position="192"/>
    </location>
</feature>
<protein>
    <submittedName>
        <fullName evidence="7">Oligosaccharide flippase family protein</fullName>
    </submittedName>
</protein>
<dbReference type="InterPro" id="IPR002797">
    <property type="entry name" value="Polysacc_synth"/>
</dbReference>
<feature type="transmembrane region" description="Helical" evidence="6">
    <location>
        <begin position="142"/>
        <end position="163"/>
    </location>
</feature>
<dbReference type="PANTHER" id="PTHR30250">
    <property type="entry name" value="PST FAMILY PREDICTED COLANIC ACID TRANSPORTER"/>
    <property type="match status" value="1"/>
</dbReference>
<proteinExistence type="predicted"/>
<evidence type="ECO:0000256" key="5">
    <source>
        <dbReference type="ARBA" id="ARBA00023136"/>
    </source>
</evidence>
<keyword evidence="8" id="KW-1185">Reference proteome</keyword>
<evidence type="ECO:0000313" key="7">
    <source>
        <dbReference type="EMBL" id="NPT46124.1"/>
    </source>
</evidence>
<gene>
    <name evidence="7" type="ORF">GNZ12_33355</name>
</gene>
<name>A0ABX2BZN4_9BURK</name>
<accession>A0ABX2BZN4</accession>
<dbReference type="Proteomes" id="UP000652198">
    <property type="component" value="Unassembled WGS sequence"/>
</dbReference>
<organism evidence="7 8">
    <name type="scientific">Paraburkholderia solitsugae</name>
    <dbReference type="NCBI Taxonomy" id="2675748"/>
    <lineage>
        <taxon>Bacteria</taxon>
        <taxon>Pseudomonadati</taxon>
        <taxon>Pseudomonadota</taxon>
        <taxon>Betaproteobacteria</taxon>
        <taxon>Burkholderiales</taxon>
        <taxon>Burkholderiaceae</taxon>
        <taxon>Paraburkholderia</taxon>
    </lineage>
</organism>
<comment type="caution">
    <text evidence="7">The sequence shown here is derived from an EMBL/GenBank/DDBJ whole genome shotgun (WGS) entry which is preliminary data.</text>
</comment>
<feature type="transmembrane region" description="Helical" evidence="6">
    <location>
        <begin position="291"/>
        <end position="313"/>
    </location>
</feature>
<evidence type="ECO:0000256" key="6">
    <source>
        <dbReference type="SAM" id="Phobius"/>
    </source>
</evidence>
<feature type="transmembrane region" description="Helical" evidence="6">
    <location>
        <begin position="90"/>
        <end position="110"/>
    </location>
</feature>
<feature type="transmembrane region" description="Helical" evidence="6">
    <location>
        <begin position="333"/>
        <end position="354"/>
    </location>
</feature>
<feature type="transmembrane region" description="Helical" evidence="6">
    <location>
        <begin position="384"/>
        <end position="405"/>
    </location>
</feature>
<keyword evidence="2" id="KW-1003">Cell membrane</keyword>
<keyword evidence="4 6" id="KW-1133">Transmembrane helix</keyword>
<evidence type="ECO:0000256" key="4">
    <source>
        <dbReference type="ARBA" id="ARBA00022989"/>
    </source>
</evidence>
<evidence type="ECO:0000313" key="8">
    <source>
        <dbReference type="Proteomes" id="UP000652198"/>
    </source>
</evidence>
<feature type="transmembrane region" description="Helical" evidence="6">
    <location>
        <begin position="43"/>
        <end position="69"/>
    </location>
</feature>
<feature type="transmembrane region" description="Helical" evidence="6">
    <location>
        <begin position="361"/>
        <end position="378"/>
    </location>
</feature>
<evidence type="ECO:0000256" key="2">
    <source>
        <dbReference type="ARBA" id="ARBA00022475"/>
    </source>
</evidence>
<evidence type="ECO:0000256" key="3">
    <source>
        <dbReference type="ARBA" id="ARBA00022692"/>
    </source>
</evidence>
<dbReference type="InterPro" id="IPR050833">
    <property type="entry name" value="Poly_Biosynth_Transport"/>
</dbReference>
<feature type="transmembrane region" description="Helical" evidence="6">
    <location>
        <begin position="116"/>
        <end position="135"/>
    </location>
</feature>
<keyword evidence="3 6" id="KW-0812">Transmembrane</keyword>
<sequence>MAHPILRNMFALSVLQVANMVLPLATLPYLFRVLGPDHFGAYVFAQAVIAYLVLLTDYGFILSATGEIAKVQNDRDAVSRIFWKTQAAKILVACVGLALLMLGVLLVPKLIELRPIMFATFPLVIGSVLFPQWLFQGLERMSFVTISTLSARLLVIPATYLLVHSPDDTWRAALIASMSTVVAGIISLTLIARLRLISFELPSVSDVIGAFQEGWHVFIATAAISLYTTTNSVLLGFLAGNVTLGYFGAADKIRNVVQALIAPLSNALYPRVNALFAEDATKAFALVRKALYALSAIMLAVSVMLWALAPWIVRVGMGPQYAPAVDVLRWMAFVPWLVALSNVLGLQMMLPLGMKKKFSEILLGSGVFNVALLVPLSIRFGAQGAAMSILATETLVTGCMAFYLIQKRVPVFVTRAASADEY</sequence>
<comment type="subcellular location">
    <subcellularLocation>
        <location evidence="1">Cell membrane</location>
        <topology evidence="1">Multi-pass membrane protein</topology>
    </subcellularLocation>
</comment>
<dbReference type="Pfam" id="PF01943">
    <property type="entry name" value="Polysacc_synt"/>
    <property type="match status" value="1"/>
</dbReference>
<evidence type="ECO:0000256" key="1">
    <source>
        <dbReference type="ARBA" id="ARBA00004651"/>
    </source>
</evidence>
<dbReference type="CDD" id="cd13128">
    <property type="entry name" value="MATE_Wzx_like"/>
    <property type="match status" value="1"/>
</dbReference>